<dbReference type="SUPFAM" id="SSF55961">
    <property type="entry name" value="Bet v1-like"/>
    <property type="match status" value="1"/>
</dbReference>
<evidence type="ECO:0000313" key="1">
    <source>
        <dbReference type="EMBL" id="CEO56949.1"/>
    </source>
</evidence>
<dbReference type="PANTHER" id="PTHR36166:SF1">
    <property type="entry name" value="SRPBCC DOMAIN-CONTAINING PROTEIN"/>
    <property type="match status" value="1"/>
</dbReference>
<name>A0A0B7KIH2_BIOOC</name>
<dbReference type="CDD" id="cd07822">
    <property type="entry name" value="SRPBCC_4"/>
    <property type="match status" value="1"/>
</dbReference>
<dbReference type="Gene3D" id="3.30.530.20">
    <property type="match status" value="1"/>
</dbReference>
<dbReference type="InterPro" id="IPR023393">
    <property type="entry name" value="START-like_dom_sf"/>
</dbReference>
<sequence length="201" mass="22987">KDGTVLISVYINPLDDTFFRVLRGFLKPSKIVRMGQTHSLFTKIEIDAPPDIVRSVLLDFEHHKNWHATYVFKCLDPKLKPIDLKPGDKLDMEIRGYTFMGYPYPFRFQPTIRENIPELLEWNGGPRMIFNGTHSFIFSYSRENPGGTTFIQSEEFTGLLAFLVGQNWEFGRQSLGHFQALSQDLKTAAEQQANRLGAGVS</sequence>
<proteinExistence type="predicted"/>
<protein>
    <submittedName>
        <fullName evidence="1">Uncharacterized protein</fullName>
    </submittedName>
</protein>
<reference evidence="1" key="1">
    <citation type="submission" date="2015-01" db="EMBL/GenBank/DDBJ databases">
        <authorList>
            <person name="Durling Mikael"/>
        </authorList>
    </citation>
    <scope>NUCLEOTIDE SEQUENCE</scope>
</reference>
<dbReference type="PANTHER" id="PTHR36166">
    <property type="entry name" value="CHROMOSOME 9, WHOLE GENOME SHOTGUN SEQUENCE"/>
    <property type="match status" value="1"/>
</dbReference>
<gene>
    <name evidence="1" type="ORF">BN869_000013007_1</name>
</gene>
<dbReference type="AlphaFoldDB" id="A0A0B7KIH2"/>
<organism evidence="1">
    <name type="scientific">Bionectria ochroleuca</name>
    <name type="common">Gliocladium roseum</name>
    <dbReference type="NCBI Taxonomy" id="29856"/>
    <lineage>
        <taxon>Eukaryota</taxon>
        <taxon>Fungi</taxon>
        <taxon>Dikarya</taxon>
        <taxon>Ascomycota</taxon>
        <taxon>Pezizomycotina</taxon>
        <taxon>Sordariomycetes</taxon>
        <taxon>Hypocreomycetidae</taxon>
        <taxon>Hypocreales</taxon>
        <taxon>Bionectriaceae</taxon>
        <taxon>Clonostachys</taxon>
    </lineage>
</organism>
<feature type="non-terminal residue" evidence="1">
    <location>
        <position position="1"/>
    </location>
</feature>
<accession>A0A0B7KIH2</accession>
<dbReference type="EMBL" id="CDPU01000079">
    <property type="protein sequence ID" value="CEO56949.1"/>
    <property type="molecule type" value="Genomic_DNA"/>
</dbReference>